<feature type="compositionally biased region" description="Basic and acidic residues" evidence="2">
    <location>
        <begin position="114"/>
        <end position="123"/>
    </location>
</feature>
<evidence type="ECO:0000313" key="5">
    <source>
        <dbReference type="Proteomes" id="UP001187734"/>
    </source>
</evidence>
<organism evidence="4 5">
    <name type="scientific">Fusarium torulosum</name>
    <dbReference type="NCBI Taxonomy" id="33205"/>
    <lineage>
        <taxon>Eukaryota</taxon>
        <taxon>Fungi</taxon>
        <taxon>Dikarya</taxon>
        <taxon>Ascomycota</taxon>
        <taxon>Pezizomycotina</taxon>
        <taxon>Sordariomycetes</taxon>
        <taxon>Hypocreomycetidae</taxon>
        <taxon>Hypocreales</taxon>
        <taxon>Nectriaceae</taxon>
        <taxon>Fusarium</taxon>
    </lineage>
</organism>
<reference evidence="4" key="1">
    <citation type="submission" date="2018-03" db="EMBL/GenBank/DDBJ databases">
        <authorList>
            <person name="Guldener U."/>
        </authorList>
    </citation>
    <scope>NUCLEOTIDE SEQUENCE</scope>
</reference>
<feature type="compositionally biased region" description="Polar residues" evidence="2">
    <location>
        <begin position="146"/>
        <end position="157"/>
    </location>
</feature>
<protein>
    <recommendedName>
        <fullName evidence="6">SCP domain-containing protein</fullName>
    </recommendedName>
</protein>
<proteinExistence type="predicted"/>
<feature type="region of interest" description="Disordered" evidence="2">
    <location>
        <begin position="30"/>
        <end position="197"/>
    </location>
</feature>
<dbReference type="EMBL" id="ONZP01000546">
    <property type="protein sequence ID" value="SPJ87010.1"/>
    <property type="molecule type" value="Genomic_DNA"/>
</dbReference>
<gene>
    <name evidence="4" type="ORF">FTOL_12035</name>
</gene>
<evidence type="ECO:0000256" key="2">
    <source>
        <dbReference type="SAM" id="MobiDB-lite"/>
    </source>
</evidence>
<comment type="caution">
    <text evidence="4">The sequence shown here is derived from an EMBL/GenBank/DDBJ whole genome shotgun (WGS) entry which is preliminary data.</text>
</comment>
<sequence>MATTSLYRALLIVGLLACLAASNDSRPNFGGDCTGPNPEPLDQNYNIPYSPADHDRETSDKARVKVAPRETDSSAGYDEEALDRARRKTAPEILPSPPSKRQEGIKIYSCGGEGTRDHKRQEHNSCGCNSGRKHSPPTKRRDHTNCGCNSGNKNSPSKRQEGLNFHGCSGKVNQGHKHQEHNSSASVPEAKPSPSPVPVEMYQTYPGSDLAVPASELEVLKQWAAEGKYTGCNSGMKNKLPKRDHLEMYPTYPGSDLAVPASELQVLKQWAAEGKHPEITANMNKHPLSKRLPPSFDSFEDVKKHREELKEHKQQLSREKALQEDRDSYERQRIAAIADVDVKIERTRAPGEDGDLPVLIKIKITNNSKWKITFCDKTSPISSNAYKMGFFEVISHELRANIAAPANSTSAMTQPTWGECSRDLYSGESASTWITFPPPGAPDYPNLGSLGAGHG</sequence>
<dbReference type="Proteomes" id="UP001187734">
    <property type="component" value="Unassembled WGS sequence"/>
</dbReference>
<evidence type="ECO:0000256" key="3">
    <source>
        <dbReference type="SAM" id="SignalP"/>
    </source>
</evidence>
<name>A0AAE8ML12_9HYPO</name>
<feature type="compositionally biased region" description="Basic and acidic residues" evidence="2">
    <location>
        <begin position="52"/>
        <end position="72"/>
    </location>
</feature>
<feature type="coiled-coil region" evidence="1">
    <location>
        <begin position="299"/>
        <end position="332"/>
    </location>
</feature>
<keyword evidence="1" id="KW-0175">Coiled coil</keyword>
<evidence type="ECO:0008006" key="6">
    <source>
        <dbReference type="Google" id="ProtNLM"/>
    </source>
</evidence>
<evidence type="ECO:0000256" key="1">
    <source>
        <dbReference type="SAM" id="Coils"/>
    </source>
</evidence>
<keyword evidence="3" id="KW-0732">Signal</keyword>
<feature type="signal peptide" evidence="3">
    <location>
        <begin position="1"/>
        <end position="25"/>
    </location>
</feature>
<dbReference type="AlphaFoldDB" id="A0AAE8ML12"/>
<keyword evidence="5" id="KW-1185">Reference proteome</keyword>
<feature type="chain" id="PRO_5042212100" description="SCP domain-containing protein" evidence="3">
    <location>
        <begin position="26"/>
        <end position="455"/>
    </location>
</feature>
<accession>A0AAE8ML12</accession>
<feature type="compositionally biased region" description="Basic residues" evidence="2">
    <location>
        <begin position="131"/>
        <end position="142"/>
    </location>
</feature>
<evidence type="ECO:0000313" key="4">
    <source>
        <dbReference type="EMBL" id="SPJ87010.1"/>
    </source>
</evidence>